<dbReference type="STRING" id="283909.R7VJN9"/>
<dbReference type="EMBL" id="AMQN01017359">
    <property type="status" value="NOT_ANNOTATED_CDS"/>
    <property type="molecule type" value="Genomic_DNA"/>
</dbReference>
<evidence type="ECO:0000313" key="2">
    <source>
        <dbReference type="EMBL" id="ELU16641.1"/>
    </source>
</evidence>
<reference evidence="3" key="3">
    <citation type="submission" date="2015-06" db="UniProtKB">
        <authorList>
            <consortium name="EnsemblMetazoa"/>
        </authorList>
    </citation>
    <scope>IDENTIFICATION</scope>
</reference>
<feature type="region of interest" description="Disordered" evidence="1">
    <location>
        <begin position="108"/>
        <end position="186"/>
    </location>
</feature>
<evidence type="ECO:0000313" key="4">
    <source>
        <dbReference type="Proteomes" id="UP000014760"/>
    </source>
</evidence>
<reference evidence="2 4" key="2">
    <citation type="journal article" date="2013" name="Nature">
        <title>Insights into bilaterian evolution from three spiralian genomes.</title>
        <authorList>
            <person name="Simakov O."/>
            <person name="Marletaz F."/>
            <person name="Cho S.J."/>
            <person name="Edsinger-Gonzales E."/>
            <person name="Havlak P."/>
            <person name="Hellsten U."/>
            <person name="Kuo D.H."/>
            <person name="Larsson T."/>
            <person name="Lv J."/>
            <person name="Arendt D."/>
            <person name="Savage R."/>
            <person name="Osoegawa K."/>
            <person name="de Jong P."/>
            <person name="Grimwood J."/>
            <person name="Chapman J.A."/>
            <person name="Shapiro H."/>
            <person name="Aerts A."/>
            <person name="Otillar R.P."/>
            <person name="Terry A.Y."/>
            <person name="Boore J.L."/>
            <person name="Grigoriev I.V."/>
            <person name="Lindberg D.R."/>
            <person name="Seaver E.C."/>
            <person name="Weisblat D.A."/>
            <person name="Putnam N.H."/>
            <person name="Rokhsar D.S."/>
        </authorList>
    </citation>
    <scope>NUCLEOTIDE SEQUENCE</scope>
    <source>
        <strain evidence="2 4">I ESC-2004</strain>
    </source>
</reference>
<feature type="compositionally biased region" description="Basic and acidic residues" evidence="1">
    <location>
        <begin position="63"/>
        <end position="79"/>
    </location>
</feature>
<evidence type="ECO:0000256" key="1">
    <source>
        <dbReference type="SAM" id="MobiDB-lite"/>
    </source>
</evidence>
<proteinExistence type="predicted"/>
<gene>
    <name evidence="2" type="ORF">CAPTEDRAFT_195398</name>
</gene>
<organism evidence="2">
    <name type="scientific">Capitella teleta</name>
    <name type="common">Polychaete worm</name>
    <dbReference type="NCBI Taxonomy" id="283909"/>
    <lineage>
        <taxon>Eukaryota</taxon>
        <taxon>Metazoa</taxon>
        <taxon>Spiralia</taxon>
        <taxon>Lophotrochozoa</taxon>
        <taxon>Annelida</taxon>
        <taxon>Polychaeta</taxon>
        <taxon>Sedentaria</taxon>
        <taxon>Scolecida</taxon>
        <taxon>Capitellidae</taxon>
        <taxon>Capitella</taxon>
    </lineage>
</organism>
<dbReference type="EMBL" id="AMQN01017358">
    <property type="status" value="NOT_ANNOTATED_CDS"/>
    <property type="molecule type" value="Genomic_DNA"/>
</dbReference>
<accession>R7VJN9</accession>
<name>R7VJN9_CAPTE</name>
<evidence type="ECO:0000313" key="3">
    <source>
        <dbReference type="EnsemblMetazoa" id="CapteP195398"/>
    </source>
</evidence>
<dbReference type="AlphaFoldDB" id="R7VJN9"/>
<keyword evidence="4" id="KW-1185">Reference proteome</keyword>
<reference evidence="4" key="1">
    <citation type="submission" date="2012-12" db="EMBL/GenBank/DDBJ databases">
        <authorList>
            <person name="Hellsten U."/>
            <person name="Grimwood J."/>
            <person name="Chapman J.A."/>
            <person name="Shapiro H."/>
            <person name="Aerts A."/>
            <person name="Otillar R.P."/>
            <person name="Terry A.Y."/>
            <person name="Boore J.L."/>
            <person name="Simakov O."/>
            <person name="Marletaz F."/>
            <person name="Cho S.-J."/>
            <person name="Edsinger-Gonzales E."/>
            <person name="Havlak P."/>
            <person name="Kuo D.-H."/>
            <person name="Larsson T."/>
            <person name="Lv J."/>
            <person name="Arendt D."/>
            <person name="Savage R."/>
            <person name="Osoegawa K."/>
            <person name="de Jong P."/>
            <person name="Lindberg D.R."/>
            <person name="Seaver E.C."/>
            <person name="Weisblat D.A."/>
            <person name="Putnam N.H."/>
            <person name="Grigoriev I.V."/>
            <person name="Rokhsar D.S."/>
        </authorList>
    </citation>
    <scope>NUCLEOTIDE SEQUENCE</scope>
    <source>
        <strain evidence="4">I ESC-2004</strain>
    </source>
</reference>
<feature type="compositionally biased region" description="Polar residues" evidence="1">
    <location>
        <begin position="283"/>
        <end position="294"/>
    </location>
</feature>
<dbReference type="Proteomes" id="UP000014760">
    <property type="component" value="Unassembled WGS sequence"/>
</dbReference>
<dbReference type="HOGENOM" id="CLU_485056_0_0_1"/>
<feature type="compositionally biased region" description="Basic and acidic residues" evidence="1">
    <location>
        <begin position="1"/>
        <end position="10"/>
    </location>
</feature>
<feature type="compositionally biased region" description="Polar residues" evidence="1">
    <location>
        <begin position="130"/>
        <end position="146"/>
    </location>
</feature>
<sequence length="562" mass="62971">MCDSPIEVHKDSKKHSFWRTDMKSVPGSIKPVYGAQHPPRHQKPSGSMGSPRKDVSRGAGGAKAKDSFKDFQEETKDAWDDGDDDLIQMANIRMSLRDVQHTALQVINKHSQQQQQQEEDVSNLGDHSPESAQNNSAPGTPSNGTHPGTPRSANGPGVGVRLNSHHNVPSATPLHLRQKPVQDRQNSKVDKFKTLLETPHLDLDELKTISWSGVPKQYRQTAWKILSKSWFANWSLMRLPYSETHWARCSMSASSGCVAALSSSDALNEEGPGIQQMEESTEATEQPSHSSDNLQHPDRVFTFTAASVEDDVKRMPKEIRALLAFEIAKAERQEIIHKAHDLTTKTGVDNFVHLSSEQFLQDVNRVLTQFLFGLYGAKFGDFKRNSDAYRIAHVTESCMGLTTSIAILPHHFRETILLYMMTRSRAAISLFRSTSPCGSYQTTKKWLAELSSETPERVSESDVVAVFDNNQVLQRRWGIAVVNKACASIVTMMMFIKHQAESTLQTQENLKPSHCLWSGLSVELPSLLNSEKSSHLTNIKAPCCPQIRWRCWYLCAWHSSQS</sequence>
<dbReference type="OrthoDB" id="26371at2759"/>
<dbReference type="EMBL" id="KB293033">
    <property type="protein sequence ID" value="ELU16641.1"/>
    <property type="molecule type" value="Genomic_DNA"/>
</dbReference>
<feature type="region of interest" description="Disordered" evidence="1">
    <location>
        <begin position="267"/>
        <end position="294"/>
    </location>
</feature>
<evidence type="ECO:0008006" key="5">
    <source>
        <dbReference type="Google" id="ProtNLM"/>
    </source>
</evidence>
<protein>
    <recommendedName>
        <fullName evidence="5">Rab-GAP TBC domain-containing protein</fullName>
    </recommendedName>
</protein>
<feature type="region of interest" description="Disordered" evidence="1">
    <location>
        <begin position="1"/>
        <end position="82"/>
    </location>
</feature>
<dbReference type="EnsemblMetazoa" id="CapteT195398">
    <property type="protein sequence ID" value="CapteP195398"/>
    <property type="gene ID" value="CapteG195398"/>
</dbReference>